<keyword evidence="5" id="KW-1185">Reference proteome</keyword>
<dbReference type="InterPro" id="IPR015422">
    <property type="entry name" value="PyrdxlP-dep_Trfase_small"/>
</dbReference>
<dbReference type="Gene3D" id="3.90.1150.10">
    <property type="entry name" value="Aspartate Aminotransferase, domain 1"/>
    <property type="match status" value="1"/>
</dbReference>
<keyword evidence="4" id="KW-0808">Transferase</keyword>
<evidence type="ECO:0000256" key="2">
    <source>
        <dbReference type="ARBA" id="ARBA00022898"/>
    </source>
</evidence>
<gene>
    <name evidence="4" type="ORF">BCR44DRAFT_1495161</name>
</gene>
<keyword evidence="2 3" id="KW-0663">Pyridoxal phosphate</keyword>
<dbReference type="GO" id="GO:0005737">
    <property type="term" value="C:cytoplasm"/>
    <property type="evidence" value="ECO:0007669"/>
    <property type="project" value="TreeGrafter"/>
</dbReference>
<dbReference type="STRING" id="765915.A0A1Y2I623"/>
<proteinExistence type="inferred from homology"/>
<comment type="caution">
    <text evidence="4">The sequence shown here is derived from an EMBL/GenBank/DDBJ whole genome shotgun (WGS) entry which is preliminary data.</text>
</comment>
<dbReference type="InterPro" id="IPR000277">
    <property type="entry name" value="Cys/Met-Metab_PyrdxlP-dep_enz"/>
</dbReference>
<evidence type="ECO:0000256" key="3">
    <source>
        <dbReference type="RuleBase" id="RU362118"/>
    </source>
</evidence>
<comment type="cofactor">
    <cofactor evidence="1 3">
        <name>pyridoxal 5'-phosphate</name>
        <dbReference type="ChEBI" id="CHEBI:597326"/>
    </cofactor>
</comment>
<dbReference type="GO" id="GO:0019346">
    <property type="term" value="P:transsulfuration"/>
    <property type="evidence" value="ECO:0007669"/>
    <property type="project" value="InterPro"/>
</dbReference>
<accession>A0A1Y2I623</accession>
<protein>
    <submittedName>
        <fullName evidence="4">Pyridoxal phosphate-dependent transferase</fullName>
    </submittedName>
</protein>
<organism evidence="4 5">
    <name type="scientific">Catenaria anguillulae PL171</name>
    <dbReference type="NCBI Taxonomy" id="765915"/>
    <lineage>
        <taxon>Eukaryota</taxon>
        <taxon>Fungi</taxon>
        <taxon>Fungi incertae sedis</taxon>
        <taxon>Blastocladiomycota</taxon>
        <taxon>Blastocladiomycetes</taxon>
        <taxon>Blastocladiales</taxon>
        <taxon>Catenariaceae</taxon>
        <taxon>Catenaria</taxon>
    </lineage>
</organism>
<dbReference type="InterPro" id="IPR015421">
    <property type="entry name" value="PyrdxlP-dep_Trfase_major"/>
</dbReference>
<evidence type="ECO:0000313" key="4">
    <source>
        <dbReference type="EMBL" id="ORZ41744.1"/>
    </source>
</evidence>
<dbReference type="AlphaFoldDB" id="A0A1Y2I623"/>
<dbReference type="PROSITE" id="PS00868">
    <property type="entry name" value="CYS_MET_METAB_PP"/>
    <property type="match status" value="1"/>
</dbReference>
<name>A0A1Y2I623_9FUNG</name>
<comment type="similarity">
    <text evidence="3">Belongs to the trans-sulfuration enzymes family.</text>
</comment>
<dbReference type="SUPFAM" id="SSF53383">
    <property type="entry name" value="PLP-dependent transferases"/>
    <property type="match status" value="1"/>
</dbReference>
<reference evidence="4 5" key="1">
    <citation type="submission" date="2016-07" db="EMBL/GenBank/DDBJ databases">
        <title>Pervasive Adenine N6-methylation of Active Genes in Fungi.</title>
        <authorList>
            <consortium name="DOE Joint Genome Institute"/>
            <person name="Mondo S.J."/>
            <person name="Dannebaum R.O."/>
            <person name="Kuo R.C."/>
            <person name="Labutti K."/>
            <person name="Haridas S."/>
            <person name="Kuo A."/>
            <person name="Salamov A."/>
            <person name="Ahrendt S.R."/>
            <person name="Lipzen A."/>
            <person name="Sullivan W."/>
            <person name="Andreopoulos W.B."/>
            <person name="Clum A."/>
            <person name="Lindquist E."/>
            <person name="Daum C."/>
            <person name="Ramamoorthy G.K."/>
            <person name="Gryganskyi A."/>
            <person name="Culley D."/>
            <person name="Magnuson J.K."/>
            <person name="James T.Y."/>
            <person name="O'Malley M.A."/>
            <person name="Stajich J.E."/>
            <person name="Spatafora J.W."/>
            <person name="Visel A."/>
            <person name="Grigoriev I.V."/>
        </authorList>
    </citation>
    <scope>NUCLEOTIDE SEQUENCE [LARGE SCALE GENOMIC DNA]</scope>
    <source>
        <strain evidence="4 5">PL171</strain>
    </source>
</reference>
<dbReference type="OrthoDB" id="3512640at2759"/>
<dbReference type="GO" id="GO:0016740">
    <property type="term" value="F:transferase activity"/>
    <property type="evidence" value="ECO:0007669"/>
    <property type="project" value="UniProtKB-KW"/>
</dbReference>
<evidence type="ECO:0000313" key="5">
    <source>
        <dbReference type="Proteomes" id="UP000193411"/>
    </source>
</evidence>
<dbReference type="PANTHER" id="PTHR11808">
    <property type="entry name" value="TRANS-SULFURATION ENZYME FAMILY MEMBER"/>
    <property type="match status" value="1"/>
</dbReference>
<dbReference type="InterPro" id="IPR015424">
    <property type="entry name" value="PyrdxlP-dep_Trfase"/>
</dbReference>
<dbReference type="Gene3D" id="3.40.640.10">
    <property type="entry name" value="Type I PLP-dependent aspartate aminotransferase-like (Major domain)"/>
    <property type="match status" value="1"/>
</dbReference>
<dbReference type="Proteomes" id="UP000193411">
    <property type="component" value="Unassembled WGS sequence"/>
</dbReference>
<dbReference type="InterPro" id="IPR054542">
    <property type="entry name" value="Cys_met_metab_PP"/>
</dbReference>
<dbReference type="Pfam" id="PF01053">
    <property type="entry name" value="Cys_Met_Meta_PP"/>
    <property type="match status" value="1"/>
</dbReference>
<sequence length="383" mass="40717">MKPTIHFDTLLLHADAACQSNADGAGAVAPPLSRPQSRSASALHLLARRQPDADARGTLIGAAEGAYETSPGPAHAVCFASGLAALNAGAHSSLRPESHLHLVWYHGSLESIKLYIKLRGGGSPSTPVQHIKFTTPTELPTSTLTSSDLVLIECPYNPYAQLMDLTDLRACAGAANLMIDATLAPPPLSFALACGAQVVMHSATKYFGGHSDLLSGAFVTHDRALAAALKDDRANMGAIPGNLEMWLLARSLRTLGVRVRKQSATAGNVIKWFEKVHEGKVDGLKGLITKVWAGKLPSGQYAPLFSVELWSPVAARAIPYLLKLARPATSLGGVETLVEWRAQYGGDISPQLLRISIGLEEAEDIIEDWMQALKKCVDVVSGL</sequence>
<evidence type="ECO:0000256" key="1">
    <source>
        <dbReference type="ARBA" id="ARBA00001933"/>
    </source>
</evidence>
<dbReference type="GO" id="GO:0030170">
    <property type="term" value="F:pyridoxal phosphate binding"/>
    <property type="evidence" value="ECO:0007669"/>
    <property type="project" value="InterPro"/>
</dbReference>
<dbReference type="PANTHER" id="PTHR11808:SF35">
    <property type="entry name" value="CYSTATHIONINE GAMMA-SYNTHASE (AFU_ORTHOLOGUE AFUA_7G01590)"/>
    <property type="match status" value="1"/>
</dbReference>
<dbReference type="EMBL" id="MCFL01000001">
    <property type="protein sequence ID" value="ORZ41744.1"/>
    <property type="molecule type" value="Genomic_DNA"/>
</dbReference>
<dbReference type="GO" id="GO:0016846">
    <property type="term" value="F:carbon-sulfur lyase activity"/>
    <property type="evidence" value="ECO:0007669"/>
    <property type="project" value="TreeGrafter"/>
</dbReference>